<dbReference type="AlphaFoldDB" id="A0A0K9Q0A7"/>
<dbReference type="Proteomes" id="UP000036987">
    <property type="component" value="Unassembled WGS sequence"/>
</dbReference>
<evidence type="ECO:0000313" key="1">
    <source>
        <dbReference type="EMBL" id="KMZ73937.1"/>
    </source>
</evidence>
<dbReference type="Gene3D" id="1.10.530.10">
    <property type="match status" value="2"/>
</dbReference>
<keyword evidence="2" id="KW-1185">Reference proteome</keyword>
<dbReference type="PANTHER" id="PTHR37179:SF1">
    <property type="entry name" value="TRANSGLYCOSYLASE"/>
    <property type="match status" value="1"/>
</dbReference>
<protein>
    <recommendedName>
        <fullName evidence="3">Transglycosylase SLT domain-containing protein</fullName>
    </recommendedName>
</protein>
<evidence type="ECO:0008006" key="3">
    <source>
        <dbReference type="Google" id="ProtNLM"/>
    </source>
</evidence>
<gene>
    <name evidence="1" type="ORF">ZOSMA_139G00150</name>
</gene>
<proteinExistence type="predicted"/>
<dbReference type="EMBL" id="LFYR01000513">
    <property type="protein sequence ID" value="KMZ73937.1"/>
    <property type="molecule type" value="Genomic_DNA"/>
</dbReference>
<organism evidence="1 2">
    <name type="scientific">Zostera marina</name>
    <name type="common">Eelgrass</name>
    <dbReference type="NCBI Taxonomy" id="29655"/>
    <lineage>
        <taxon>Eukaryota</taxon>
        <taxon>Viridiplantae</taxon>
        <taxon>Streptophyta</taxon>
        <taxon>Embryophyta</taxon>
        <taxon>Tracheophyta</taxon>
        <taxon>Spermatophyta</taxon>
        <taxon>Magnoliopsida</taxon>
        <taxon>Liliopsida</taxon>
        <taxon>Zosteraceae</taxon>
        <taxon>Zostera</taxon>
    </lineage>
</organism>
<dbReference type="OrthoDB" id="550520at2759"/>
<sequence length="270" mass="31498">MTMINEHQLCREMGYRNYNIEDNPTLLFRPFVNLYFGAAYIKWLFSYNGKERNEEFVVRAYKGGPKKARHKSTLGYFQRYLSIKQSLPPRRKREINVAQTASVPTGKVRFSLDKEKRPYLSRVEVKAVAAIIISRHFQTRDLRPVFLAALAEMCSMRFINGMGVRTGLLGIDYPTALWLYNDVGCKVYRVKSVDDLYNPFVSMYFGAAFMAWLSVYEGRERTHKFIVQAYLGGPENINIQETGPYWKKFQQTLMYYDDLKRDGKGTCMIL</sequence>
<name>A0A0K9Q0A7_ZOSMR</name>
<accession>A0A0K9Q0A7</accession>
<evidence type="ECO:0000313" key="2">
    <source>
        <dbReference type="Proteomes" id="UP000036987"/>
    </source>
</evidence>
<reference evidence="2" key="1">
    <citation type="journal article" date="2016" name="Nature">
        <title>The genome of the seagrass Zostera marina reveals angiosperm adaptation to the sea.</title>
        <authorList>
            <person name="Olsen J.L."/>
            <person name="Rouze P."/>
            <person name="Verhelst B."/>
            <person name="Lin Y.-C."/>
            <person name="Bayer T."/>
            <person name="Collen J."/>
            <person name="Dattolo E."/>
            <person name="De Paoli E."/>
            <person name="Dittami S."/>
            <person name="Maumus F."/>
            <person name="Michel G."/>
            <person name="Kersting A."/>
            <person name="Lauritano C."/>
            <person name="Lohaus R."/>
            <person name="Toepel M."/>
            <person name="Tonon T."/>
            <person name="Vanneste K."/>
            <person name="Amirebrahimi M."/>
            <person name="Brakel J."/>
            <person name="Bostroem C."/>
            <person name="Chovatia M."/>
            <person name="Grimwood J."/>
            <person name="Jenkins J.W."/>
            <person name="Jueterbock A."/>
            <person name="Mraz A."/>
            <person name="Stam W.T."/>
            <person name="Tice H."/>
            <person name="Bornberg-Bauer E."/>
            <person name="Green P.J."/>
            <person name="Pearson G.A."/>
            <person name="Procaccini G."/>
            <person name="Duarte C.M."/>
            <person name="Schmutz J."/>
            <person name="Reusch T.B.H."/>
            <person name="Van de Peer Y."/>
        </authorList>
    </citation>
    <scope>NUCLEOTIDE SEQUENCE [LARGE SCALE GENOMIC DNA]</scope>
    <source>
        <strain evidence="2">cv. Finnish</strain>
    </source>
</reference>
<comment type="caution">
    <text evidence="1">The sequence shown here is derived from an EMBL/GenBank/DDBJ whole genome shotgun (WGS) entry which is preliminary data.</text>
</comment>
<dbReference type="PANTHER" id="PTHR37179">
    <property type="entry name" value="TRANSGLYCOSYLASE"/>
    <property type="match status" value="1"/>
</dbReference>
<dbReference type="InterPro" id="IPR023346">
    <property type="entry name" value="Lysozyme-like_dom_sf"/>
</dbReference>
<dbReference type="SUPFAM" id="SSF53955">
    <property type="entry name" value="Lysozyme-like"/>
    <property type="match status" value="2"/>
</dbReference>
<dbReference type="OMA" id="MINEHQL"/>